<evidence type="ECO:0000256" key="3">
    <source>
        <dbReference type="ARBA" id="ARBA00022692"/>
    </source>
</evidence>
<evidence type="ECO:0000313" key="10">
    <source>
        <dbReference type="Proteomes" id="UP000005446"/>
    </source>
</evidence>
<dbReference type="PROSITE" id="PS50850">
    <property type="entry name" value="MFS"/>
    <property type="match status" value="1"/>
</dbReference>
<dbReference type="InterPro" id="IPR005828">
    <property type="entry name" value="MFS_sugar_transport-like"/>
</dbReference>
<feature type="domain" description="Major facilitator superfamily (MFS) profile" evidence="8">
    <location>
        <begin position="48"/>
        <end position="471"/>
    </location>
</feature>
<evidence type="ECO:0000313" key="9">
    <source>
        <dbReference type="EMBL" id="EHL01435.1"/>
    </source>
</evidence>
<feature type="transmembrane region" description="Helical" evidence="7">
    <location>
        <begin position="145"/>
        <end position="166"/>
    </location>
</feature>
<name>H0EJ02_GLAL7</name>
<dbReference type="HOGENOM" id="CLU_001265_46_5_1"/>
<keyword evidence="5 7" id="KW-0472">Membrane</keyword>
<dbReference type="InParanoid" id="H0EJ02"/>
<dbReference type="PANTHER" id="PTHR23511:SF34">
    <property type="entry name" value="SYNAPTIC VESICLE GLYCOPROTEIN 2"/>
    <property type="match status" value="1"/>
</dbReference>
<dbReference type="Gene3D" id="1.20.1250.20">
    <property type="entry name" value="MFS general substrate transporter like domains"/>
    <property type="match status" value="1"/>
</dbReference>
<feature type="region of interest" description="Disordered" evidence="6">
    <location>
        <begin position="303"/>
        <end position="339"/>
    </location>
</feature>
<comment type="caution">
    <text evidence="9">The sequence shown here is derived from an EMBL/GenBank/DDBJ whole genome shotgun (WGS) entry which is preliminary data.</text>
</comment>
<gene>
    <name evidence="9" type="ORF">M7I_2524</name>
</gene>
<dbReference type="InterPro" id="IPR005829">
    <property type="entry name" value="Sugar_transporter_CS"/>
</dbReference>
<feature type="transmembrane region" description="Helical" evidence="7">
    <location>
        <begin position="90"/>
        <end position="112"/>
    </location>
</feature>
<feature type="transmembrane region" description="Helical" evidence="7">
    <location>
        <begin position="186"/>
        <end position="208"/>
    </location>
</feature>
<accession>H0EJ02</accession>
<dbReference type="InterPro" id="IPR036259">
    <property type="entry name" value="MFS_trans_sf"/>
</dbReference>
<feature type="transmembrane region" description="Helical" evidence="7">
    <location>
        <begin position="45"/>
        <end position="78"/>
    </location>
</feature>
<keyword evidence="3 7" id="KW-0812">Transmembrane</keyword>
<dbReference type="PANTHER" id="PTHR23511">
    <property type="entry name" value="SYNAPTIC VESICLE GLYCOPROTEIN 2"/>
    <property type="match status" value="1"/>
</dbReference>
<evidence type="ECO:0000256" key="1">
    <source>
        <dbReference type="ARBA" id="ARBA00004141"/>
    </source>
</evidence>
<feature type="transmembrane region" description="Helical" evidence="7">
    <location>
        <begin position="233"/>
        <end position="251"/>
    </location>
</feature>
<evidence type="ECO:0000256" key="2">
    <source>
        <dbReference type="ARBA" id="ARBA00022448"/>
    </source>
</evidence>
<dbReference type="GO" id="GO:0022857">
    <property type="term" value="F:transmembrane transporter activity"/>
    <property type="evidence" value="ECO:0007669"/>
    <property type="project" value="InterPro"/>
</dbReference>
<keyword evidence="2" id="KW-0813">Transport</keyword>
<protein>
    <submittedName>
        <fullName evidence="9">Putative Inorganic phosphate transporter PHO84</fullName>
    </submittedName>
</protein>
<dbReference type="InterPro" id="IPR020846">
    <property type="entry name" value="MFS_dom"/>
</dbReference>
<sequence>MALWGFRWLKFFVNPYAKDDFEHISESERRLYILGRLETAEFSEWSWVIVVAGVGFFTDAYSIFAINMVIPMLGIIYYGGDMPRSYETALSVVTLGGSIIGQIGFGLAADIWGRRKMYGLELIITIGATLGVVMSSPGVEGSMSIIVWLLVWRFVLGIGIGADYPLSAVICSEFAPTRLRGRMMTAVFMCQPLGQLAATLVALIATVSQRKGIPAGSMPDECNAQCLKTMDSIWRWIIGVGVIPAVLALWFRLTIIESPRYTADVGRDTQKAASELKRYLLLRAQSPPGPASSSSIDIATSNHGAASLRRSGSGAASVVGPEDVPTTDSNGRTLGGTDMDADVHEQRTRPLSGAYSNDGETNHHVDPDNSAEVFMLLGLIVTWKWIPGQEHGVEGNNKTLEEWEVGRNTPNGFAQTRLARIVEKIWKVIAKAADSAYLLLDKLAGGDTASYLYLGTSRPAPVQSKIPKLRC</sequence>
<evidence type="ECO:0000256" key="7">
    <source>
        <dbReference type="SAM" id="Phobius"/>
    </source>
</evidence>
<feature type="transmembrane region" description="Helical" evidence="7">
    <location>
        <begin position="119"/>
        <end position="139"/>
    </location>
</feature>
<keyword evidence="4 7" id="KW-1133">Transmembrane helix</keyword>
<reference evidence="9 10" key="1">
    <citation type="journal article" date="2012" name="Eukaryot. Cell">
        <title>Genome sequence of the fungus Glarea lozoyensis: the first genome sequence of a species from the Helotiaceae family.</title>
        <authorList>
            <person name="Youssar L."/>
            <person name="Gruening B.A."/>
            <person name="Erxleben A."/>
            <person name="Guenther S."/>
            <person name="Huettel W."/>
        </authorList>
    </citation>
    <scope>NUCLEOTIDE SEQUENCE [LARGE SCALE GENOMIC DNA]</scope>
    <source>
        <strain evidence="10">ATCC 74030 / MF5533</strain>
    </source>
</reference>
<feature type="compositionally biased region" description="Low complexity" evidence="6">
    <location>
        <begin position="304"/>
        <end position="317"/>
    </location>
</feature>
<evidence type="ECO:0000256" key="5">
    <source>
        <dbReference type="ARBA" id="ARBA00023136"/>
    </source>
</evidence>
<keyword evidence="10" id="KW-1185">Reference proteome</keyword>
<dbReference type="Proteomes" id="UP000005446">
    <property type="component" value="Unassembled WGS sequence"/>
</dbReference>
<dbReference type="PROSITE" id="PS00217">
    <property type="entry name" value="SUGAR_TRANSPORT_2"/>
    <property type="match status" value="1"/>
</dbReference>
<dbReference type="OrthoDB" id="433512at2759"/>
<dbReference type="GO" id="GO:0016020">
    <property type="term" value="C:membrane"/>
    <property type="evidence" value="ECO:0007669"/>
    <property type="project" value="UniProtKB-SubCell"/>
</dbReference>
<proteinExistence type="predicted"/>
<dbReference type="Pfam" id="PF00083">
    <property type="entry name" value="Sugar_tr"/>
    <property type="match status" value="1"/>
</dbReference>
<evidence type="ECO:0000256" key="4">
    <source>
        <dbReference type="ARBA" id="ARBA00022989"/>
    </source>
</evidence>
<evidence type="ECO:0000256" key="6">
    <source>
        <dbReference type="SAM" id="MobiDB-lite"/>
    </source>
</evidence>
<dbReference type="SUPFAM" id="SSF103473">
    <property type="entry name" value="MFS general substrate transporter"/>
    <property type="match status" value="1"/>
</dbReference>
<dbReference type="AlphaFoldDB" id="H0EJ02"/>
<dbReference type="EMBL" id="AGUE01000053">
    <property type="protein sequence ID" value="EHL01435.1"/>
    <property type="molecule type" value="Genomic_DNA"/>
</dbReference>
<comment type="subcellular location">
    <subcellularLocation>
        <location evidence="1">Membrane</location>
        <topology evidence="1">Multi-pass membrane protein</topology>
    </subcellularLocation>
</comment>
<organism evidence="9 10">
    <name type="scientific">Glarea lozoyensis (strain ATCC 74030 / MF5533)</name>
    <dbReference type="NCBI Taxonomy" id="1104152"/>
    <lineage>
        <taxon>Eukaryota</taxon>
        <taxon>Fungi</taxon>
        <taxon>Dikarya</taxon>
        <taxon>Ascomycota</taxon>
        <taxon>Pezizomycotina</taxon>
        <taxon>Leotiomycetes</taxon>
        <taxon>Helotiales</taxon>
        <taxon>Helotiaceae</taxon>
        <taxon>Glarea</taxon>
    </lineage>
</organism>
<evidence type="ECO:0000259" key="8">
    <source>
        <dbReference type="PROSITE" id="PS50850"/>
    </source>
</evidence>